<accession>A0A0D7BRQ7</accession>
<proteinExistence type="inferred from homology"/>
<dbReference type="GO" id="GO:0071013">
    <property type="term" value="C:catalytic step 2 spliceosome"/>
    <property type="evidence" value="ECO:0007669"/>
    <property type="project" value="TreeGrafter"/>
</dbReference>
<name>A0A0D7BRQ7_9AGAR</name>
<protein>
    <recommendedName>
        <fullName evidence="7">Nuclear protein DGCR14</fullName>
    </recommendedName>
</protein>
<dbReference type="Pfam" id="PF09751">
    <property type="entry name" value="Es2"/>
    <property type="match status" value="1"/>
</dbReference>
<dbReference type="EMBL" id="KN880440">
    <property type="protein sequence ID" value="KIY72849.1"/>
    <property type="molecule type" value="Genomic_DNA"/>
</dbReference>
<dbReference type="InterPro" id="IPR019148">
    <property type="entry name" value="Nuclear_protein_DGCR14_ESS-2"/>
</dbReference>
<keyword evidence="6" id="KW-1185">Reference proteome</keyword>
<organism evidence="5 6">
    <name type="scientific">Cylindrobasidium torrendii FP15055 ss-10</name>
    <dbReference type="NCBI Taxonomy" id="1314674"/>
    <lineage>
        <taxon>Eukaryota</taxon>
        <taxon>Fungi</taxon>
        <taxon>Dikarya</taxon>
        <taxon>Basidiomycota</taxon>
        <taxon>Agaricomycotina</taxon>
        <taxon>Agaricomycetes</taxon>
        <taxon>Agaricomycetidae</taxon>
        <taxon>Agaricales</taxon>
        <taxon>Marasmiineae</taxon>
        <taxon>Physalacriaceae</taxon>
        <taxon>Cylindrobasidium</taxon>
    </lineage>
</organism>
<comment type="subcellular location">
    <subcellularLocation>
        <location evidence="1">Nucleus</location>
    </subcellularLocation>
</comment>
<keyword evidence="3" id="KW-0539">Nucleus</keyword>
<feature type="region of interest" description="Disordered" evidence="4">
    <location>
        <begin position="264"/>
        <end position="318"/>
    </location>
</feature>
<evidence type="ECO:0000256" key="2">
    <source>
        <dbReference type="ARBA" id="ARBA00009072"/>
    </source>
</evidence>
<feature type="region of interest" description="Disordered" evidence="4">
    <location>
        <begin position="415"/>
        <end position="444"/>
    </location>
</feature>
<feature type="region of interest" description="Disordered" evidence="4">
    <location>
        <begin position="202"/>
        <end position="225"/>
    </location>
</feature>
<gene>
    <name evidence="5" type="ORF">CYLTODRAFT_486082</name>
</gene>
<dbReference type="STRING" id="1314674.A0A0D7BRQ7"/>
<evidence type="ECO:0000256" key="3">
    <source>
        <dbReference type="ARBA" id="ARBA00023242"/>
    </source>
</evidence>
<dbReference type="PANTHER" id="PTHR12940:SF0">
    <property type="entry name" value="SPLICING FACTOR ESS-2 HOMOLOG"/>
    <property type="match status" value="1"/>
</dbReference>
<feature type="region of interest" description="Disordered" evidence="4">
    <location>
        <begin position="463"/>
        <end position="500"/>
    </location>
</feature>
<dbReference type="AlphaFoldDB" id="A0A0D7BRQ7"/>
<comment type="similarity">
    <text evidence="2">Belongs to the ESS2 family.</text>
</comment>
<reference evidence="5 6" key="1">
    <citation type="journal article" date="2015" name="Fungal Genet. Biol.">
        <title>Evolution of novel wood decay mechanisms in Agaricales revealed by the genome sequences of Fistulina hepatica and Cylindrobasidium torrendii.</title>
        <authorList>
            <person name="Floudas D."/>
            <person name="Held B.W."/>
            <person name="Riley R."/>
            <person name="Nagy L.G."/>
            <person name="Koehler G."/>
            <person name="Ransdell A.S."/>
            <person name="Younus H."/>
            <person name="Chow J."/>
            <person name="Chiniquy J."/>
            <person name="Lipzen A."/>
            <person name="Tritt A."/>
            <person name="Sun H."/>
            <person name="Haridas S."/>
            <person name="LaButti K."/>
            <person name="Ohm R.A."/>
            <person name="Kues U."/>
            <person name="Blanchette R.A."/>
            <person name="Grigoriev I.V."/>
            <person name="Minto R.E."/>
            <person name="Hibbett D.S."/>
        </authorList>
    </citation>
    <scope>NUCLEOTIDE SEQUENCE [LARGE SCALE GENOMIC DNA]</scope>
    <source>
        <strain evidence="5 6">FP15055 ss-10</strain>
    </source>
</reference>
<dbReference type="OrthoDB" id="19679at2759"/>
<feature type="region of interest" description="Disordered" evidence="4">
    <location>
        <begin position="82"/>
        <end position="111"/>
    </location>
</feature>
<evidence type="ECO:0000256" key="4">
    <source>
        <dbReference type="SAM" id="MobiDB-lite"/>
    </source>
</evidence>
<evidence type="ECO:0000256" key="1">
    <source>
        <dbReference type="ARBA" id="ARBA00004123"/>
    </source>
</evidence>
<sequence length="500" mass="55147">MATNKSSLIASSDTPAPARSLNSQIVLEEDEYTAALSHIIARDFFPSLVHLDATNDYLDALKTADPALIGASVRRMEQLGDTDATPFGFGRTPYDTPTATPLHGEPPRKKAKFDDSLRLDTFQARYTSEDNSSFTDILESENQARKETWGWAWEAQRKAAEKQKLIGEARERLLLEGPSGSTTRPGVKEKFLLEPPEKPTIAGLIEDRGERQNEVGQAEEVSEKEKAVALVVQQEQDVMAPPPPPRHNGMDNWNFKTRNSLYFSPSADESPYYKHRPSEGRPEDLKHMNHVNTRLPEQDDDASGSHSLSEPPSPTRSRINAAIQGTPYRPHSPQGFKLVPDLPSPSAADLPPKAIKLLSTWGQLNATPRIISQTDVAGEPNTPFRIAGMSRREQISHNLSNKASKSLKARADLLGLNRTPGTTPRRGSMPPPSMTPRKRQAAGNLTPAAKRLLDRTTMGTLASRRADAMEKSSGWASSQTRETDLKQVRWTPTPGMSGMR</sequence>
<evidence type="ECO:0000313" key="6">
    <source>
        <dbReference type="Proteomes" id="UP000054007"/>
    </source>
</evidence>
<evidence type="ECO:0000313" key="5">
    <source>
        <dbReference type="EMBL" id="KIY72849.1"/>
    </source>
</evidence>
<feature type="compositionally biased region" description="Polar residues" evidence="4">
    <location>
        <begin position="304"/>
        <end position="318"/>
    </location>
</feature>
<evidence type="ECO:0008006" key="7">
    <source>
        <dbReference type="Google" id="ProtNLM"/>
    </source>
</evidence>
<feature type="compositionally biased region" description="Basic and acidic residues" evidence="4">
    <location>
        <begin position="276"/>
        <end position="287"/>
    </location>
</feature>
<dbReference type="PANTHER" id="PTHR12940">
    <property type="entry name" value="ES-2 PROTEIN - RELATED"/>
    <property type="match status" value="1"/>
</dbReference>
<dbReference type="Proteomes" id="UP000054007">
    <property type="component" value="Unassembled WGS sequence"/>
</dbReference>